<dbReference type="InterPro" id="IPR001764">
    <property type="entry name" value="Glyco_hydro_3_N"/>
</dbReference>
<name>A0A381N8G5_9ZZZZ</name>
<dbReference type="GO" id="GO:0004563">
    <property type="term" value="F:beta-N-acetylhexosaminidase activity"/>
    <property type="evidence" value="ECO:0007669"/>
    <property type="project" value="UniProtKB-EC"/>
</dbReference>
<reference evidence="7" key="1">
    <citation type="submission" date="2018-05" db="EMBL/GenBank/DDBJ databases">
        <authorList>
            <person name="Lanie J.A."/>
            <person name="Ng W.-L."/>
            <person name="Kazmierczak K.M."/>
            <person name="Andrzejewski T.M."/>
            <person name="Davidsen T.M."/>
            <person name="Wayne K.J."/>
            <person name="Tettelin H."/>
            <person name="Glass J.I."/>
            <person name="Rusch D."/>
            <person name="Podicherti R."/>
            <person name="Tsui H.-C.T."/>
            <person name="Winkler M.E."/>
        </authorList>
    </citation>
    <scope>NUCLEOTIDE SEQUENCE</scope>
</reference>
<comment type="similarity">
    <text evidence="2">Belongs to the glycosyl hydrolase 3 family.</text>
</comment>
<evidence type="ECO:0000256" key="1">
    <source>
        <dbReference type="ARBA" id="ARBA00001231"/>
    </source>
</evidence>
<gene>
    <name evidence="7" type="ORF">METZ01_LOCUS3659</name>
</gene>
<dbReference type="AlphaFoldDB" id="A0A381N8G5"/>
<sequence length="343" mass="37561">MKENQSTVGVLMLDLEGTALTVAECELLNRPSVGGVILFKRNYISPSQLTDLTASIRECKPDILIAVDQEGGRVQRFYEGFLSLPPLYSIGQLYARDADRGKLVAEHCAWAMAAEVMHHGVDISFAPVLDLYNSDSRAIGNRAFSPSVEDTVDLAESYISGMNKAGMVAIGKHYPGHGSVEADSHEELPRDEREADEIMGADYKVFAKCVSRLGGIMSAHVIYPAVDGEPAGFSNFWLNRKLRTELGFQGAVFSDDLSMIAVKLAGTAEYRAKLALTAGCDMVLVCNDRESALSVSDWLERNEIQGSRKLNKLRANPAPEIANLYNEEKWLTASEMVCSLTKT</sequence>
<feature type="domain" description="Glycoside hydrolase family 3 N-terminal" evidence="6">
    <location>
        <begin position="23"/>
        <end position="292"/>
    </location>
</feature>
<evidence type="ECO:0000256" key="5">
    <source>
        <dbReference type="ARBA" id="ARBA00023295"/>
    </source>
</evidence>
<protein>
    <recommendedName>
        <fullName evidence="3">beta-N-acetylhexosaminidase</fullName>
        <ecNumber evidence="3">3.2.1.52</ecNumber>
    </recommendedName>
</protein>
<dbReference type="NCBIfam" id="NF003740">
    <property type="entry name" value="PRK05337.1"/>
    <property type="match status" value="1"/>
</dbReference>
<accession>A0A381N8G5</accession>
<evidence type="ECO:0000256" key="4">
    <source>
        <dbReference type="ARBA" id="ARBA00022801"/>
    </source>
</evidence>
<dbReference type="GO" id="GO:0005975">
    <property type="term" value="P:carbohydrate metabolic process"/>
    <property type="evidence" value="ECO:0007669"/>
    <property type="project" value="InterPro"/>
</dbReference>
<dbReference type="Pfam" id="PF00933">
    <property type="entry name" value="Glyco_hydro_3"/>
    <property type="match status" value="1"/>
</dbReference>
<dbReference type="EMBL" id="UINC01000189">
    <property type="protein sequence ID" value="SUZ50805.1"/>
    <property type="molecule type" value="Genomic_DNA"/>
</dbReference>
<keyword evidence="5" id="KW-0326">Glycosidase</keyword>
<evidence type="ECO:0000256" key="2">
    <source>
        <dbReference type="ARBA" id="ARBA00005336"/>
    </source>
</evidence>
<dbReference type="PANTHER" id="PTHR30480:SF13">
    <property type="entry name" value="BETA-HEXOSAMINIDASE"/>
    <property type="match status" value="1"/>
</dbReference>
<evidence type="ECO:0000256" key="3">
    <source>
        <dbReference type="ARBA" id="ARBA00012663"/>
    </source>
</evidence>
<evidence type="ECO:0000313" key="7">
    <source>
        <dbReference type="EMBL" id="SUZ50805.1"/>
    </source>
</evidence>
<dbReference type="SUPFAM" id="SSF51445">
    <property type="entry name" value="(Trans)glycosidases"/>
    <property type="match status" value="1"/>
</dbReference>
<dbReference type="GO" id="GO:0009254">
    <property type="term" value="P:peptidoglycan turnover"/>
    <property type="evidence" value="ECO:0007669"/>
    <property type="project" value="TreeGrafter"/>
</dbReference>
<dbReference type="InterPro" id="IPR017853">
    <property type="entry name" value="GH"/>
</dbReference>
<dbReference type="PANTHER" id="PTHR30480">
    <property type="entry name" value="BETA-HEXOSAMINIDASE-RELATED"/>
    <property type="match status" value="1"/>
</dbReference>
<keyword evidence="4" id="KW-0378">Hydrolase</keyword>
<dbReference type="EC" id="3.2.1.52" evidence="3"/>
<comment type="catalytic activity">
    <reaction evidence="1">
        <text>Hydrolysis of terminal non-reducing N-acetyl-D-hexosamine residues in N-acetyl-beta-D-hexosaminides.</text>
        <dbReference type="EC" id="3.2.1.52"/>
    </reaction>
</comment>
<dbReference type="InterPro" id="IPR050226">
    <property type="entry name" value="NagZ_Beta-hexosaminidase"/>
</dbReference>
<proteinExistence type="inferred from homology"/>
<evidence type="ECO:0000259" key="6">
    <source>
        <dbReference type="Pfam" id="PF00933"/>
    </source>
</evidence>
<organism evidence="7">
    <name type="scientific">marine metagenome</name>
    <dbReference type="NCBI Taxonomy" id="408172"/>
    <lineage>
        <taxon>unclassified sequences</taxon>
        <taxon>metagenomes</taxon>
        <taxon>ecological metagenomes</taxon>
    </lineage>
</organism>
<dbReference type="Gene3D" id="3.20.20.300">
    <property type="entry name" value="Glycoside hydrolase, family 3, N-terminal domain"/>
    <property type="match status" value="1"/>
</dbReference>
<dbReference type="InterPro" id="IPR036962">
    <property type="entry name" value="Glyco_hydro_3_N_sf"/>
</dbReference>